<dbReference type="InterPro" id="IPR001849">
    <property type="entry name" value="PH_domain"/>
</dbReference>
<dbReference type="InterPro" id="IPR011993">
    <property type="entry name" value="PH-like_dom_sf"/>
</dbReference>
<evidence type="ECO:0000313" key="3">
    <source>
        <dbReference type="EMBL" id="CAE0123207.1"/>
    </source>
</evidence>
<dbReference type="PROSITE" id="PS50003">
    <property type="entry name" value="PH_DOMAIN"/>
    <property type="match status" value="1"/>
</dbReference>
<dbReference type="CDD" id="cd23767">
    <property type="entry name" value="IQCD"/>
    <property type="match status" value="1"/>
</dbReference>
<feature type="region of interest" description="Disordered" evidence="1">
    <location>
        <begin position="91"/>
        <end position="114"/>
    </location>
</feature>
<dbReference type="SUPFAM" id="SSF50729">
    <property type="entry name" value="PH domain-like"/>
    <property type="match status" value="1"/>
</dbReference>
<feature type="compositionally biased region" description="Low complexity" evidence="1">
    <location>
        <begin position="98"/>
        <end position="109"/>
    </location>
</feature>
<reference evidence="3" key="1">
    <citation type="submission" date="2021-01" db="EMBL/GenBank/DDBJ databases">
        <authorList>
            <person name="Corre E."/>
            <person name="Pelletier E."/>
            <person name="Niang G."/>
            <person name="Scheremetjew M."/>
            <person name="Finn R."/>
            <person name="Kale V."/>
            <person name="Holt S."/>
            <person name="Cochrane G."/>
            <person name="Meng A."/>
            <person name="Brown T."/>
            <person name="Cohen L."/>
        </authorList>
    </citation>
    <scope>NUCLEOTIDE SEQUENCE</scope>
    <source>
        <strain evidence="3">CCMP281</strain>
    </source>
</reference>
<evidence type="ECO:0000256" key="1">
    <source>
        <dbReference type="SAM" id="MobiDB-lite"/>
    </source>
</evidence>
<gene>
    <name evidence="3" type="ORF">HERI1096_LOCUS23909</name>
</gene>
<feature type="domain" description="PH" evidence="2">
    <location>
        <begin position="165"/>
        <end position="268"/>
    </location>
</feature>
<dbReference type="CDD" id="cd00821">
    <property type="entry name" value="PH"/>
    <property type="match status" value="1"/>
</dbReference>
<dbReference type="Gene3D" id="2.30.29.30">
    <property type="entry name" value="Pleckstrin-homology domain (PH domain)/Phosphotyrosine-binding domain (PTB)"/>
    <property type="match status" value="1"/>
</dbReference>
<dbReference type="PROSITE" id="PS50096">
    <property type="entry name" value="IQ"/>
    <property type="match status" value="1"/>
</dbReference>
<proteinExistence type="predicted"/>
<dbReference type="SMART" id="SM00233">
    <property type="entry name" value="PH"/>
    <property type="match status" value="1"/>
</dbReference>
<evidence type="ECO:0000259" key="2">
    <source>
        <dbReference type="PROSITE" id="PS50003"/>
    </source>
</evidence>
<accession>A0A7S3B5Q6</accession>
<name>A0A7S3B5Q6_9EUKA</name>
<organism evidence="3">
    <name type="scientific">Haptolina ericina</name>
    <dbReference type="NCBI Taxonomy" id="156174"/>
    <lineage>
        <taxon>Eukaryota</taxon>
        <taxon>Haptista</taxon>
        <taxon>Haptophyta</taxon>
        <taxon>Prymnesiophyceae</taxon>
        <taxon>Prymnesiales</taxon>
        <taxon>Prymnesiaceae</taxon>
        <taxon>Haptolina</taxon>
    </lineage>
</organism>
<sequence>MARIFASAPDMPGGEGEILGTREEVQAVMQMQQHTRGFLRLRAQVKSATRIQALYRGAAFRTAQGRAREEVAASVVAAVVGAAVTAVAAVDLPPPPQGGQQQESPGQSSTTDAPFTIRNLDTGEEIAIAMAGDGQVGGAVDPELVRSKLNFGTIQQNSGAWEALKNESRGLLEKLASKTTINFRSYQLCVWQERYVFAEDDALCYQHLSSDMQPSGELKRIPYSSIEFVGPFDDTQFVVKTSQRAYTFLCESFESRTRWIKNISQLAGCSASTQVCYKTTTMGH</sequence>
<dbReference type="Pfam" id="PF00169">
    <property type="entry name" value="PH"/>
    <property type="match status" value="1"/>
</dbReference>
<dbReference type="EMBL" id="HBHX01043162">
    <property type="protein sequence ID" value="CAE0123207.1"/>
    <property type="molecule type" value="Transcribed_RNA"/>
</dbReference>
<dbReference type="AlphaFoldDB" id="A0A7S3B5Q6"/>
<protein>
    <recommendedName>
        <fullName evidence="2">PH domain-containing protein</fullName>
    </recommendedName>
</protein>